<name>A0ABS4BG69_9HYPH</name>
<organism evidence="2 3">
    <name type="scientific">Jiella mangrovi</name>
    <dbReference type="NCBI Taxonomy" id="2821407"/>
    <lineage>
        <taxon>Bacteria</taxon>
        <taxon>Pseudomonadati</taxon>
        <taxon>Pseudomonadota</taxon>
        <taxon>Alphaproteobacteria</taxon>
        <taxon>Hyphomicrobiales</taxon>
        <taxon>Aurantimonadaceae</taxon>
        <taxon>Jiella</taxon>
    </lineage>
</organism>
<sequence length="257" mass="28198">MNRTWGWARARSVGTSHLKTGLPCQDFALCMEMETISGSVLAAVVSDGAGTASHAEAGSRMVCTGFLRAVSNHFKSRKGIDEIREEDIFDWLDDIRERVNVFARRARIRPRDCASTLIGLLAGPESALVVHIGDGAAVVREQGTSEWVVPSWPFQGEYASTTVFITDDPMSTPSIVMLPVRLDRVAIFSDGIERLVLDHAKRTAHGPFFDRVTAPVAASEIFGHNVALSKPLREYLDSKAICDRTDDDKSLILGARR</sequence>
<dbReference type="InterPro" id="IPR036457">
    <property type="entry name" value="PPM-type-like_dom_sf"/>
</dbReference>
<feature type="domain" description="PPM-type phosphatase" evidence="1">
    <location>
        <begin position="13"/>
        <end position="232"/>
    </location>
</feature>
<reference evidence="2 3" key="1">
    <citation type="submission" date="2021-04" db="EMBL/GenBank/DDBJ databases">
        <title>Whole genome sequence of Jiella sp. KSK16Y-1.</title>
        <authorList>
            <person name="Tuo L."/>
        </authorList>
    </citation>
    <scope>NUCLEOTIDE SEQUENCE [LARGE SCALE GENOMIC DNA]</scope>
    <source>
        <strain evidence="2 3">KSK16Y-1</strain>
    </source>
</reference>
<dbReference type="Proteomes" id="UP000678276">
    <property type="component" value="Unassembled WGS sequence"/>
</dbReference>
<accession>A0ABS4BG69</accession>
<evidence type="ECO:0000313" key="3">
    <source>
        <dbReference type="Proteomes" id="UP000678276"/>
    </source>
</evidence>
<dbReference type="Pfam" id="PF13672">
    <property type="entry name" value="PP2C_2"/>
    <property type="match status" value="1"/>
</dbReference>
<dbReference type="Gene3D" id="3.60.40.10">
    <property type="entry name" value="PPM-type phosphatase domain"/>
    <property type="match status" value="1"/>
</dbReference>
<dbReference type="RefSeq" id="WP_209594180.1">
    <property type="nucleotide sequence ID" value="NZ_JAGJCF010000005.1"/>
</dbReference>
<comment type="caution">
    <text evidence="2">The sequence shown here is derived from an EMBL/GenBank/DDBJ whole genome shotgun (WGS) entry which is preliminary data.</text>
</comment>
<dbReference type="EMBL" id="JAGJCF010000005">
    <property type="protein sequence ID" value="MBP0615749.1"/>
    <property type="molecule type" value="Genomic_DNA"/>
</dbReference>
<dbReference type="SUPFAM" id="SSF81606">
    <property type="entry name" value="PP2C-like"/>
    <property type="match status" value="1"/>
</dbReference>
<protein>
    <submittedName>
        <fullName evidence="2">Protein phosphatase 2C domain-containing protein</fullName>
    </submittedName>
</protein>
<dbReference type="InterPro" id="IPR001932">
    <property type="entry name" value="PPM-type_phosphatase-like_dom"/>
</dbReference>
<evidence type="ECO:0000259" key="1">
    <source>
        <dbReference type="Pfam" id="PF13672"/>
    </source>
</evidence>
<evidence type="ECO:0000313" key="2">
    <source>
        <dbReference type="EMBL" id="MBP0615749.1"/>
    </source>
</evidence>
<gene>
    <name evidence="2" type="ORF">J6595_09170</name>
</gene>
<proteinExistence type="predicted"/>
<keyword evidence="3" id="KW-1185">Reference proteome</keyword>